<dbReference type="Pfam" id="PF00583">
    <property type="entry name" value="Acetyltransf_1"/>
    <property type="match status" value="1"/>
</dbReference>
<dbReference type="CDD" id="cd04301">
    <property type="entry name" value="NAT_SF"/>
    <property type="match status" value="1"/>
</dbReference>
<protein>
    <recommendedName>
        <fullName evidence="1">N-acetyltransferase domain-containing protein</fullName>
    </recommendedName>
</protein>
<dbReference type="PANTHER" id="PTHR13538:SF4">
    <property type="entry name" value="N-ALPHA-ACETYLTRANSFERASE 80"/>
    <property type="match status" value="1"/>
</dbReference>
<dbReference type="PROSITE" id="PS51186">
    <property type="entry name" value="GNAT"/>
    <property type="match status" value="1"/>
</dbReference>
<dbReference type="SUPFAM" id="SSF55729">
    <property type="entry name" value="Acyl-CoA N-acyltransferases (Nat)"/>
    <property type="match status" value="1"/>
</dbReference>
<gene>
    <name evidence="2" type="ORF">EAE98_010701</name>
</gene>
<sequence length="211" mass="23815">MSSSPELSQPIVFDPTKHLPLLPGFVHLHKTCVESPPHPILTFLPPFPPEKISKVESWWQDRFSEVKAGTRQIVFVMLQPKEGEKVQVAGVCMLSTPPCETGPHRGFVEKFMVDPEFRGKGVGTGIMRATEKVAEEMGAWLLMLDTDVGSSAEGIYRRMGYIECGRIPEYDVWSQTGELKTEVFFYKKLSRVPYFRATPVLGHPFTPKITF</sequence>
<evidence type="ECO:0000313" key="3">
    <source>
        <dbReference type="Proteomes" id="UP000783213"/>
    </source>
</evidence>
<dbReference type="Proteomes" id="UP000783213">
    <property type="component" value="Unassembled WGS sequence"/>
</dbReference>
<dbReference type="Gene3D" id="3.40.630.30">
    <property type="match status" value="1"/>
</dbReference>
<dbReference type="InterPro" id="IPR039840">
    <property type="entry name" value="NAA80"/>
</dbReference>
<name>A0ABQ7I8A0_9HELO</name>
<proteinExistence type="predicted"/>
<evidence type="ECO:0000313" key="2">
    <source>
        <dbReference type="EMBL" id="KAF7916401.1"/>
    </source>
</evidence>
<dbReference type="EMBL" id="RCSX01000039">
    <property type="protein sequence ID" value="KAF7916401.1"/>
    <property type="molecule type" value="Genomic_DNA"/>
</dbReference>
<keyword evidence="3" id="KW-1185">Reference proteome</keyword>
<dbReference type="PANTHER" id="PTHR13538">
    <property type="entry name" value="N-ACETYLTRANSFERASE 6"/>
    <property type="match status" value="1"/>
</dbReference>
<comment type="caution">
    <text evidence="2">The sequence shown here is derived from an EMBL/GenBank/DDBJ whole genome shotgun (WGS) entry which is preliminary data.</text>
</comment>
<feature type="domain" description="N-acetyltransferase" evidence="1">
    <location>
        <begin position="42"/>
        <end position="190"/>
    </location>
</feature>
<dbReference type="RefSeq" id="XP_038805328.1">
    <property type="nucleotide sequence ID" value="XM_038958322.1"/>
</dbReference>
<dbReference type="InterPro" id="IPR000182">
    <property type="entry name" value="GNAT_dom"/>
</dbReference>
<dbReference type="InterPro" id="IPR016181">
    <property type="entry name" value="Acyl_CoA_acyltransferase"/>
</dbReference>
<accession>A0ABQ7I8A0</accession>
<dbReference type="GeneID" id="62237472"/>
<organism evidence="2 3">
    <name type="scientific">Botrytis deweyae</name>
    <dbReference type="NCBI Taxonomy" id="2478750"/>
    <lineage>
        <taxon>Eukaryota</taxon>
        <taxon>Fungi</taxon>
        <taxon>Dikarya</taxon>
        <taxon>Ascomycota</taxon>
        <taxon>Pezizomycotina</taxon>
        <taxon>Leotiomycetes</taxon>
        <taxon>Helotiales</taxon>
        <taxon>Sclerotiniaceae</taxon>
        <taxon>Botrytis</taxon>
    </lineage>
</organism>
<evidence type="ECO:0000259" key="1">
    <source>
        <dbReference type="PROSITE" id="PS51186"/>
    </source>
</evidence>
<reference evidence="2 3" key="1">
    <citation type="journal article" date="2020" name="Genome Biol. Evol.">
        <title>Comparative genomics of Sclerotiniaceae.</title>
        <authorList>
            <person name="Valero Jimenez C.A."/>
            <person name="Steentjes M."/>
            <person name="Scholten O.E."/>
            <person name="Van Kan J.A.L."/>
        </authorList>
    </citation>
    <scope>NUCLEOTIDE SEQUENCE [LARGE SCALE GENOMIC DNA]</scope>
    <source>
        <strain evidence="2 3">B1</strain>
    </source>
</reference>